<gene>
    <name evidence="2" type="ORF">I215_06927</name>
</gene>
<reference evidence="2 3" key="1">
    <citation type="journal article" date="2012" name="J. Bacteriol.">
        <title>Genome Sequence of Galbibacter marinum Type Strain ck-I2-15.</title>
        <authorList>
            <person name="Lai Q."/>
            <person name="Li C."/>
            <person name="Shao Z."/>
        </authorList>
    </citation>
    <scope>NUCLEOTIDE SEQUENCE [LARGE SCALE GENOMIC DNA]</scope>
    <source>
        <strain evidence="3">ck-I2-15</strain>
    </source>
</reference>
<proteinExistence type="predicted"/>
<dbReference type="Pfam" id="PF17116">
    <property type="entry name" value="T9SS_plug_1st"/>
    <property type="match status" value="1"/>
</dbReference>
<keyword evidence="3" id="KW-1185">Reference proteome</keyword>
<comment type="caution">
    <text evidence="2">The sequence shown here is derived from an EMBL/GenBank/DDBJ whole genome shotgun (WGS) entry which is preliminary data.</text>
</comment>
<dbReference type="eggNOG" id="ENOG502Z7QJ">
    <property type="taxonomic scope" value="Bacteria"/>
</dbReference>
<dbReference type="OrthoDB" id="1522602at2"/>
<feature type="domain" description="Type 9 secretion system plug protein N-terminal" evidence="1">
    <location>
        <begin position="30"/>
        <end position="151"/>
    </location>
</feature>
<dbReference type="PATRIC" id="fig|555500.3.peg.1435"/>
<dbReference type="InterPro" id="IPR031345">
    <property type="entry name" value="T9SS_Plug_N"/>
</dbReference>
<evidence type="ECO:0000313" key="2">
    <source>
        <dbReference type="EMBL" id="EKF55424.1"/>
    </source>
</evidence>
<dbReference type="Gene3D" id="2.60.40.10">
    <property type="entry name" value="Immunoglobulins"/>
    <property type="match status" value="1"/>
</dbReference>
<dbReference type="AlphaFoldDB" id="K2PVA4"/>
<accession>K2PVA4</accession>
<dbReference type="EMBL" id="AMSG01000007">
    <property type="protein sequence ID" value="EKF55424.1"/>
    <property type="molecule type" value="Genomic_DNA"/>
</dbReference>
<name>K2PVA4_9FLAO</name>
<evidence type="ECO:0000259" key="1">
    <source>
        <dbReference type="Pfam" id="PF17116"/>
    </source>
</evidence>
<protein>
    <recommendedName>
        <fullName evidence="1">Type 9 secretion system plug protein N-terminal domain-containing protein</fullName>
    </recommendedName>
</protein>
<dbReference type="STRING" id="555500.I215_06927"/>
<dbReference type="InterPro" id="IPR013783">
    <property type="entry name" value="Ig-like_fold"/>
</dbReference>
<sequence>MKFTFVLFCIGIFKIGFSQIVEEKGPPENIKSIIFKSDKQGDQFPIVKLGQTIQLSFDDLYADEMDYYYRIVYCNYDWTPSRLLKSQYLDGIDDLRITNYANSLTTLQPYTNYQLQLPNSQTKFKITGNYVLEVTDSKGELLFSRRFVVYKESVQVGLAVKTSKDVKNLDKMQRLEIIIDAPDFELINPKQDVKVIIYQNGNFNHSIKDVSPQFISGSQLLYRYEKETSFEGGNEYLWFDTKEIRTASNSIAMVESKNRYYHYLYPDEIRKGQPYTYNPDINGDFEIRTIDAGATNSDREADYSFVYFSLPYNNEIGLDNIYVYGKFNNYQLTEENRLKIDQENQLLQTPILLKQGFYNYKYVKVGDKNQIVDYNYVSGSHWETENNYTVLVYYREFGKTYDSVIGMGSASSQTISN</sequence>
<dbReference type="RefSeq" id="WP_008991249.1">
    <property type="nucleotide sequence ID" value="NZ_AMSG01000007.1"/>
</dbReference>
<evidence type="ECO:0000313" key="3">
    <source>
        <dbReference type="Proteomes" id="UP000007364"/>
    </source>
</evidence>
<organism evidence="2 3">
    <name type="scientific">Galbibacter marinus</name>
    <dbReference type="NCBI Taxonomy" id="555500"/>
    <lineage>
        <taxon>Bacteria</taxon>
        <taxon>Pseudomonadati</taxon>
        <taxon>Bacteroidota</taxon>
        <taxon>Flavobacteriia</taxon>
        <taxon>Flavobacteriales</taxon>
        <taxon>Flavobacteriaceae</taxon>
        <taxon>Galbibacter</taxon>
    </lineage>
</organism>
<dbReference type="Proteomes" id="UP000007364">
    <property type="component" value="Unassembled WGS sequence"/>
</dbReference>